<evidence type="ECO:0000256" key="1">
    <source>
        <dbReference type="SAM" id="MobiDB-lite"/>
    </source>
</evidence>
<gene>
    <name evidence="3" type="ORF">GGQ86_000820</name>
    <name evidence="2" type="ORF">XFLAVUS301_15520</name>
</gene>
<evidence type="ECO:0000313" key="5">
    <source>
        <dbReference type="Proteomes" id="UP001245370"/>
    </source>
</evidence>
<dbReference type="Proteomes" id="UP001144397">
    <property type="component" value="Unassembled WGS sequence"/>
</dbReference>
<reference evidence="2" key="1">
    <citation type="submission" date="2022-12" db="EMBL/GenBank/DDBJ databases">
        <title>Reference genome sequencing for broad-spectrum identification of bacterial and archaeal isolates by mass spectrometry.</title>
        <authorList>
            <person name="Sekiguchi Y."/>
            <person name="Tourlousse D.M."/>
        </authorList>
    </citation>
    <scope>NUCLEOTIDE SEQUENCE</scope>
    <source>
        <strain evidence="2">301</strain>
    </source>
</reference>
<evidence type="ECO:0000313" key="4">
    <source>
        <dbReference type="Proteomes" id="UP001144397"/>
    </source>
</evidence>
<reference evidence="3 5" key="2">
    <citation type="submission" date="2023-07" db="EMBL/GenBank/DDBJ databases">
        <title>Genomic Encyclopedia of Type Strains, Phase IV (KMG-IV): sequencing the most valuable type-strain genomes for metagenomic binning, comparative biology and taxonomic classification.</title>
        <authorList>
            <person name="Goeker M."/>
        </authorList>
    </citation>
    <scope>NUCLEOTIDE SEQUENCE [LARGE SCALE GENOMIC DNA]</scope>
    <source>
        <strain evidence="3 5">DSM 338</strain>
    </source>
</reference>
<dbReference type="RefSeq" id="WP_281806801.1">
    <property type="nucleotide sequence ID" value="NZ_BSDO01000002.1"/>
</dbReference>
<comment type="caution">
    <text evidence="2">The sequence shown here is derived from an EMBL/GenBank/DDBJ whole genome shotgun (WGS) entry which is preliminary data.</text>
</comment>
<accession>A0A9W6CQ50</accession>
<keyword evidence="5" id="KW-1185">Reference proteome</keyword>
<protein>
    <submittedName>
        <fullName evidence="3">Ribosome modulation factor</fullName>
    </submittedName>
</protein>
<name>A0A9W6CQ50_XANFL</name>
<feature type="region of interest" description="Disordered" evidence="1">
    <location>
        <begin position="121"/>
        <end position="159"/>
    </location>
</feature>
<dbReference type="Proteomes" id="UP001245370">
    <property type="component" value="Unassembled WGS sequence"/>
</dbReference>
<dbReference type="AlphaFoldDB" id="A0A9W6CQ50"/>
<feature type="compositionally biased region" description="Basic and acidic residues" evidence="1">
    <location>
        <begin position="173"/>
        <end position="185"/>
    </location>
</feature>
<dbReference type="EMBL" id="BSDO01000002">
    <property type="protein sequence ID" value="GLI21878.1"/>
    <property type="molecule type" value="Genomic_DNA"/>
</dbReference>
<evidence type="ECO:0000313" key="2">
    <source>
        <dbReference type="EMBL" id="GLI21878.1"/>
    </source>
</evidence>
<dbReference type="EMBL" id="JAVDPY010000001">
    <property type="protein sequence ID" value="MDR6332373.1"/>
    <property type="molecule type" value="Genomic_DNA"/>
</dbReference>
<dbReference type="GeneID" id="95762344"/>
<feature type="compositionally biased region" description="Basic and acidic residues" evidence="1">
    <location>
        <begin position="125"/>
        <end position="148"/>
    </location>
</feature>
<feature type="region of interest" description="Disordered" evidence="1">
    <location>
        <begin position="1"/>
        <end position="33"/>
    </location>
</feature>
<proteinExistence type="predicted"/>
<feature type="compositionally biased region" description="Basic residues" evidence="1">
    <location>
        <begin position="1"/>
        <end position="11"/>
    </location>
</feature>
<feature type="region of interest" description="Disordered" evidence="1">
    <location>
        <begin position="171"/>
        <end position="213"/>
    </location>
</feature>
<feature type="compositionally biased region" description="Low complexity" evidence="1">
    <location>
        <begin position="186"/>
        <end position="199"/>
    </location>
</feature>
<sequence>MARPKGSKNKPKIVPANANASPPPPANHNQLTDEQQQALFEQHKKKFEHFLALKKKADADFKNACKLAKSELGDDAVDSIKDAIELETEEGEARFKARMERQVRVARWLGLAVGTQAELFGADRTPGDDRAFGEGKRAGMAGQERRPPYDAATSQSRKWMEGYDAGQEVNRSLMKDAIKPPKAKADAPATDPFDDALPAGQSDKDWEAAAPVA</sequence>
<evidence type="ECO:0000313" key="3">
    <source>
        <dbReference type="EMBL" id="MDR6332373.1"/>
    </source>
</evidence>
<organism evidence="2 4">
    <name type="scientific">Xanthobacter flavus</name>
    <dbReference type="NCBI Taxonomy" id="281"/>
    <lineage>
        <taxon>Bacteria</taxon>
        <taxon>Pseudomonadati</taxon>
        <taxon>Pseudomonadota</taxon>
        <taxon>Alphaproteobacteria</taxon>
        <taxon>Hyphomicrobiales</taxon>
        <taxon>Xanthobacteraceae</taxon>
        <taxon>Xanthobacter</taxon>
    </lineage>
</organism>